<dbReference type="OrthoDB" id="5464989at2"/>
<dbReference type="EMBL" id="FSRG01000004">
    <property type="protein sequence ID" value="SIN96720.1"/>
    <property type="molecule type" value="Genomic_DNA"/>
</dbReference>
<dbReference type="Gene3D" id="2.40.128.130">
    <property type="entry name" value="Autotransporter beta-domain"/>
    <property type="match status" value="1"/>
</dbReference>
<dbReference type="PROSITE" id="PS51208">
    <property type="entry name" value="AUTOTRANSPORTER"/>
    <property type="match status" value="1"/>
</dbReference>
<dbReference type="InterPro" id="IPR036709">
    <property type="entry name" value="Autotransporte_beta_dom_sf"/>
</dbReference>
<dbReference type="RefSeq" id="WP_074216224.1">
    <property type="nucleotide sequence ID" value="NZ_FSRG01000004.1"/>
</dbReference>
<dbReference type="Pfam" id="PF03797">
    <property type="entry name" value="Autotransporter"/>
    <property type="match status" value="1"/>
</dbReference>
<dbReference type="SUPFAM" id="SSF103515">
    <property type="entry name" value="Autotransporter"/>
    <property type="match status" value="1"/>
</dbReference>
<dbReference type="InterPro" id="IPR005546">
    <property type="entry name" value="Autotransporte_beta"/>
</dbReference>
<gene>
    <name evidence="2" type="ORF">SAMN02745161_1407</name>
</gene>
<dbReference type="InterPro" id="IPR014262">
    <property type="entry name" value="HAF_rpt"/>
</dbReference>
<dbReference type="SUPFAM" id="SSF82171">
    <property type="entry name" value="DPP6 N-terminal domain-like"/>
    <property type="match status" value="1"/>
</dbReference>
<dbReference type="NCBIfam" id="TIGR02913">
    <property type="entry name" value="HAF_rpt"/>
    <property type="match status" value="3"/>
</dbReference>
<dbReference type="Proteomes" id="UP000184694">
    <property type="component" value="Unassembled WGS sequence"/>
</dbReference>
<reference evidence="3" key="1">
    <citation type="submission" date="2016-11" db="EMBL/GenBank/DDBJ databases">
        <authorList>
            <person name="Varghese N."/>
            <person name="Submissions S."/>
        </authorList>
    </citation>
    <scope>NUCLEOTIDE SEQUENCE [LARGE SCALE GENOMIC DNA]</scope>
    <source>
        <strain evidence="3">DSM 17456</strain>
    </source>
</reference>
<name>A0A1N6FNE1_9BACT</name>
<proteinExistence type="predicted"/>
<protein>
    <submittedName>
        <fullName evidence="2">Probable extracellular repeat, HAF family</fullName>
    </submittedName>
</protein>
<evidence type="ECO:0000313" key="2">
    <source>
        <dbReference type="EMBL" id="SIN96720.1"/>
    </source>
</evidence>
<accession>A0A1N6FNE1</accession>
<sequence length="666" mass="70886">MSLKEYRVYVIGFFVFLMALVQVCCFEVIAFASFVSFPSSEFAPNAVNRDGSVIVGRRSSKAYIRRQDGSYVFLGELSSGGSSTARGVSGDGTIVVGDAYSGSSNEAFRWTATLGMVGLGYLSGGTSSSAYNISDDGKVVVGSSTNSSSYEEAFRWTAASGMVGLGELPGGFNFSRALAVNADGSVVVGESLSDAGFEAFRWTSSSGMVGLGDLPTGSFESKATDVSADGSVVVGTGKTDDGNQAFRWTQSEGMVGLGTLAGGKTSGASAISGNGAIIVGVSEVASGTEVFRWSVSRGMESLNSLLKKEGVQLDGFNLYQVSDISEDGTVIVGLGLDPDGKVISWIAKYDDGFAGLTTFEDVNRSLEDLSTLTPRISGMSLLTLRSLLESQRYSEDSLTSFWGLGTFGSDYEFSGDDINGYGAVGMTHFWRSGWSFGGGVFVGNTTVESSFGGRQNSTLVGPGLFVGYMPEPTGLQIKLGAMYNYVDLSLDRAYSNGTGTTTSEGDTDGYVLGGVAHIAWLFALQNTFIVQPFLQYEVQEIKINNYEEDTGPLPAKYDSRDFVTNKTRLGLETGCLVKEDLTVSIWGAWNHRYEDEGPSMKGELIGVTSFDYGKGQIDQDWGDAGVKLSWLPEEGVELTATVGFAFDNQYYAAPDQYIQLGFSVDF</sequence>
<dbReference type="AlphaFoldDB" id="A0A1N6FNE1"/>
<dbReference type="STRING" id="1121457.SAMN02745161_1407"/>
<evidence type="ECO:0000313" key="3">
    <source>
        <dbReference type="Proteomes" id="UP000184694"/>
    </source>
</evidence>
<evidence type="ECO:0000259" key="1">
    <source>
        <dbReference type="PROSITE" id="PS51208"/>
    </source>
</evidence>
<feature type="domain" description="Autotransporter" evidence="1">
    <location>
        <begin position="394"/>
        <end position="666"/>
    </location>
</feature>
<organism evidence="2 3">
    <name type="scientific">Halodesulfovibrio marinisediminis DSM 17456</name>
    <dbReference type="NCBI Taxonomy" id="1121457"/>
    <lineage>
        <taxon>Bacteria</taxon>
        <taxon>Pseudomonadati</taxon>
        <taxon>Thermodesulfobacteriota</taxon>
        <taxon>Desulfovibrionia</taxon>
        <taxon>Desulfovibrionales</taxon>
        <taxon>Desulfovibrionaceae</taxon>
        <taxon>Halodesulfovibrio</taxon>
    </lineage>
</organism>
<dbReference type="SMART" id="SM00869">
    <property type="entry name" value="Autotransporter"/>
    <property type="match status" value="1"/>
</dbReference>
<keyword evidence="3" id="KW-1185">Reference proteome</keyword>